<organism evidence="2">
    <name type="scientific">marine sediment metagenome</name>
    <dbReference type="NCBI Taxonomy" id="412755"/>
    <lineage>
        <taxon>unclassified sequences</taxon>
        <taxon>metagenomes</taxon>
        <taxon>ecological metagenomes</taxon>
    </lineage>
</organism>
<comment type="caution">
    <text evidence="2">The sequence shown here is derived from an EMBL/GenBank/DDBJ whole genome shotgun (WGS) entry which is preliminary data.</text>
</comment>
<proteinExistence type="predicted"/>
<protein>
    <recommendedName>
        <fullName evidence="1">DUF4031 domain-containing protein</fullName>
    </recommendedName>
</protein>
<name>A0A0F9LAF3_9ZZZZ</name>
<dbReference type="AlphaFoldDB" id="A0A0F9LAF3"/>
<evidence type="ECO:0000259" key="1">
    <source>
        <dbReference type="Pfam" id="PF13223"/>
    </source>
</evidence>
<sequence length="86" mass="10232">MPVYVDDMRAPFGRMIMCHMIADTSDELHAMAVRIGVRRRWCQNRGTYREHYDICLAKRALAVKAGAREITWHETEKRLRRRAWSL</sequence>
<feature type="domain" description="DUF4031" evidence="1">
    <location>
        <begin position="3"/>
        <end position="81"/>
    </location>
</feature>
<dbReference type="Pfam" id="PF13223">
    <property type="entry name" value="DUF4031"/>
    <property type="match status" value="1"/>
</dbReference>
<dbReference type="EMBL" id="LAZR01012903">
    <property type="protein sequence ID" value="KKM24555.1"/>
    <property type="molecule type" value="Genomic_DNA"/>
</dbReference>
<accession>A0A0F9LAF3</accession>
<gene>
    <name evidence="2" type="ORF">LCGC14_1603910</name>
</gene>
<reference evidence="2" key="1">
    <citation type="journal article" date="2015" name="Nature">
        <title>Complex archaea that bridge the gap between prokaryotes and eukaryotes.</title>
        <authorList>
            <person name="Spang A."/>
            <person name="Saw J.H."/>
            <person name="Jorgensen S.L."/>
            <person name="Zaremba-Niedzwiedzka K."/>
            <person name="Martijn J."/>
            <person name="Lind A.E."/>
            <person name="van Eijk R."/>
            <person name="Schleper C."/>
            <person name="Guy L."/>
            <person name="Ettema T.J."/>
        </authorList>
    </citation>
    <scope>NUCLEOTIDE SEQUENCE</scope>
</reference>
<dbReference type="InterPro" id="IPR025109">
    <property type="entry name" value="DUF4031"/>
</dbReference>
<evidence type="ECO:0000313" key="2">
    <source>
        <dbReference type="EMBL" id="KKM24555.1"/>
    </source>
</evidence>